<evidence type="ECO:0000256" key="13">
    <source>
        <dbReference type="RuleBase" id="RU003512"/>
    </source>
</evidence>
<dbReference type="RefSeq" id="WP_086716352.1">
    <property type="nucleotide sequence ID" value="NZ_AP025492.1"/>
</dbReference>
<evidence type="ECO:0000256" key="7">
    <source>
        <dbReference type="ARBA" id="ARBA00022764"/>
    </source>
</evidence>
<evidence type="ECO:0000256" key="1">
    <source>
        <dbReference type="ARBA" id="ARBA00004418"/>
    </source>
</evidence>
<keyword evidence="10" id="KW-0406">Ion transport</keyword>
<sequence>MSRSSFILATLLLAPSVASANTILTSFKPIQMIVTELTQGVSEPDVLMNSNASPHDYALKPSDVKKVHSADMVVWFGPDLEAFLTKVVSSNENVIEISSIPGINLRAYGHEEHDHDAHEGHHHGSHDPHFWLGIDQVEVAAKYISDKLIESDPDNAMAYQENLDSFLIALEEKKQSIREQLAPIKDKGYYVFHDAYGYYEEEFGLNNLGHFTVSPDRKPGAKSLIAIKKTIVQENVQCVFSEPQFTPAVIESVTRGSNAKQGQLDPVGSDVEVKIGSYFDFLQQLTDSYTSCLNAK</sequence>
<dbReference type="InterPro" id="IPR006127">
    <property type="entry name" value="ZnuA-like"/>
</dbReference>
<dbReference type="OrthoDB" id="7346865at2"/>
<evidence type="ECO:0000256" key="11">
    <source>
        <dbReference type="ARBA" id="ARBA00023157"/>
    </source>
</evidence>
<evidence type="ECO:0000256" key="14">
    <source>
        <dbReference type="SAM" id="SignalP"/>
    </source>
</evidence>
<dbReference type="CDD" id="cd01019">
    <property type="entry name" value="ZnuA"/>
    <property type="match status" value="1"/>
</dbReference>
<evidence type="ECO:0000256" key="6">
    <source>
        <dbReference type="ARBA" id="ARBA00022729"/>
    </source>
</evidence>
<dbReference type="InterPro" id="IPR050492">
    <property type="entry name" value="Bact_metal-bind_prot9"/>
</dbReference>
<dbReference type="NCBIfam" id="NF007091">
    <property type="entry name" value="PRK09545.1"/>
    <property type="match status" value="1"/>
</dbReference>
<dbReference type="InterPro" id="IPR035520">
    <property type="entry name" value="ZnuA"/>
</dbReference>
<reference evidence="15 16" key="1">
    <citation type="submission" date="2019-09" db="EMBL/GenBank/DDBJ databases">
        <title>Draft genome sequence of various Type strains from the CCUG.</title>
        <authorList>
            <person name="Pineiro-Iglesias B."/>
            <person name="Tunovic T."/>
            <person name="Unosson C."/>
            <person name="Inganas E."/>
            <person name="Ohlen M."/>
            <person name="Cardew S."/>
            <person name="Jensie-Markopoulos S."/>
            <person name="Salva-Serra F."/>
            <person name="Jaen-Luchoro D."/>
            <person name="Karlsson R."/>
            <person name="Svensson-Stadler L."/>
            <person name="Chun J."/>
            <person name="Moore E."/>
        </authorList>
    </citation>
    <scope>NUCLEOTIDE SEQUENCE [LARGE SCALE GENOMIC DNA]</scope>
    <source>
        <strain evidence="15 16">CCUG 56969T</strain>
    </source>
</reference>
<evidence type="ECO:0000256" key="5">
    <source>
        <dbReference type="ARBA" id="ARBA00022723"/>
    </source>
</evidence>
<dbReference type="PRINTS" id="PR00690">
    <property type="entry name" value="ADHESNFAMILY"/>
</dbReference>
<evidence type="ECO:0000256" key="4">
    <source>
        <dbReference type="ARBA" id="ARBA00022448"/>
    </source>
</evidence>
<dbReference type="EMBL" id="VXJS01000032">
    <property type="protein sequence ID" value="KAA8663812.1"/>
    <property type="molecule type" value="Genomic_DNA"/>
</dbReference>
<keyword evidence="7" id="KW-0574">Periplasm</keyword>
<evidence type="ECO:0000256" key="2">
    <source>
        <dbReference type="ARBA" id="ARBA00011028"/>
    </source>
</evidence>
<dbReference type="Pfam" id="PF01297">
    <property type="entry name" value="ZnuA"/>
    <property type="match status" value="1"/>
</dbReference>
<dbReference type="Proteomes" id="UP000322521">
    <property type="component" value="Unassembled WGS sequence"/>
</dbReference>
<dbReference type="Gene3D" id="3.40.50.1980">
    <property type="entry name" value="Nitrogenase molybdenum iron protein domain"/>
    <property type="match status" value="2"/>
</dbReference>
<protein>
    <recommendedName>
        <fullName evidence="3">High-affinity zinc uptake system protein ZnuA</fullName>
    </recommendedName>
</protein>
<keyword evidence="6 14" id="KW-0732">Signal</keyword>
<comment type="similarity">
    <text evidence="2 13">Belongs to the bacterial solute-binding protein 9 family.</text>
</comment>
<keyword evidence="8" id="KW-0862">Zinc</keyword>
<keyword evidence="11" id="KW-1015">Disulfide bond</keyword>
<keyword evidence="5" id="KW-0479">Metal-binding</keyword>
<dbReference type="GO" id="GO:0006829">
    <property type="term" value="P:zinc ion transport"/>
    <property type="evidence" value="ECO:0007669"/>
    <property type="project" value="UniProtKB-KW"/>
</dbReference>
<comment type="function">
    <text evidence="12">Part of the ATP-binding cassette (ABC) transport system ZnuABC involved in zinc import. Binds zinc with high affinity and specificity and delivers it to the membrane permease for translocation into the cytoplasm.</text>
</comment>
<evidence type="ECO:0000256" key="3">
    <source>
        <dbReference type="ARBA" id="ARBA00015915"/>
    </source>
</evidence>
<dbReference type="PANTHER" id="PTHR42953">
    <property type="entry name" value="HIGH-AFFINITY ZINC UPTAKE SYSTEM PROTEIN ZNUA-RELATED"/>
    <property type="match status" value="1"/>
</dbReference>
<feature type="signal peptide" evidence="14">
    <location>
        <begin position="1"/>
        <end position="20"/>
    </location>
</feature>
<comment type="caution">
    <text evidence="15">The sequence shown here is derived from an EMBL/GenBank/DDBJ whole genome shotgun (WGS) entry which is preliminary data.</text>
</comment>
<keyword evidence="9" id="KW-0864">Zinc transport</keyword>
<dbReference type="InterPro" id="IPR006128">
    <property type="entry name" value="Lipoprotein_PsaA-like"/>
</dbReference>
<organism evidence="15 16">
    <name type="scientific">Vibrio gigantis</name>
    <dbReference type="NCBI Taxonomy" id="296199"/>
    <lineage>
        <taxon>Bacteria</taxon>
        <taxon>Pseudomonadati</taxon>
        <taxon>Pseudomonadota</taxon>
        <taxon>Gammaproteobacteria</taxon>
        <taxon>Vibrionales</taxon>
        <taxon>Vibrionaceae</taxon>
        <taxon>Vibrio</taxon>
    </lineage>
</organism>
<evidence type="ECO:0000313" key="16">
    <source>
        <dbReference type="Proteomes" id="UP000322521"/>
    </source>
</evidence>
<dbReference type="GO" id="GO:0046872">
    <property type="term" value="F:metal ion binding"/>
    <property type="evidence" value="ECO:0007669"/>
    <property type="project" value="UniProtKB-KW"/>
</dbReference>
<proteinExistence type="inferred from homology"/>
<evidence type="ECO:0000256" key="12">
    <source>
        <dbReference type="ARBA" id="ARBA00045516"/>
    </source>
</evidence>
<comment type="subcellular location">
    <subcellularLocation>
        <location evidence="1">Periplasm</location>
    </subcellularLocation>
</comment>
<gene>
    <name evidence="15" type="primary">znuA</name>
    <name evidence="15" type="ORF">F4W18_25555</name>
</gene>
<evidence type="ECO:0000313" key="15">
    <source>
        <dbReference type="EMBL" id="KAA8663812.1"/>
    </source>
</evidence>
<name>A0A5M9N5U0_9VIBR</name>
<evidence type="ECO:0000256" key="8">
    <source>
        <dbReference type="ARBA" id="ARBA00022833"/>
    </source>
</evidence>
<dbReference type="FunFam" id="3.40.50.1980:FF:000006">
    <property type="entry name" value="Zinc ABC transporter substrate-binding protein ZnuA"/>
    <property type="match status" value="1"/>
</dbReference>
<evidence type="ECO:0000256" key="10">
    <source>
        <dbReference type="ARBA" id="ARBA00023065"/>
    </source>
</evidence>
<accession>A0A5M9N5U0</accession>
<keyword evidence="4 13" id="KW-0813">Transport</keyword>
<dbReference type="GO" id="GO:0042597">
    <property type="term" value="C:periplasmic space"/>
    <property type="evidence" value="ECO:0007669"/>
    <property type="project" value="UniProtKB-SubCell"/>
</dbReference>
<dbReference type="PANTHER" id="PTHR42953:SF3">
    <property type="entry name" value="HIGH-AFFINITY ZINC UPTAKE SYSTEM PROTEIN ZNUA"/>
    <property type="match status" value="1"/>
</dbReference>
<dbReference type="SUPFAM" id="SSF53807">
    <property type="entry name" value="Helical backbone' metal receptor"/>
    <property type="match status" value="1"/>
</dbReference>
<dbReference type="GO" id="GO:0007155">
    <property type="term" value="P:cell adhesion"/>
    <property type="evidence" value="ECO:0007669"/>
    <property type="project" value="InterPro"/>
</dbReference>
<keyword evidence="16" id="KW-1185">Reference proteome</keyword>
<feature type="chain" id="PRO_5024467634" description="High-affinity zinc uptake system protein ZnuA" evidence="14">
    <location>
        <begin position="21"/>
        <end position="296"/>
    </location>
</feature>
<evidence type="ECO:0000256" key="9">
    <source>
        <dbReference type="ARBA" id="ARBA00022906"/>
    </source>
</evidence>
<dbReference type="AlphaFoldDB" id="A0A5M9N5U0"/>